<keyword evidence="3" id="KW-1185">Reference proteome</keyword>
<reference evidence="2 3" key="1">
    <citation type="submission" date="2023-05" db="EMBL/GenBank/DDBJ databases">
        <title>B98-5 Cell Line De Novo Hybrid Assembly: An Optical Mapping Approach.</title>
        <authorList>
            <person name="Kananen K."/>
            <person name="Auerbach J.A."/>
            <person name="Kautto E."/>
            <person name="Blachly J.S."/>
        </authorList>
    </citation>
    <scope>NUCLEOTIDE SEQUENCE [LARGE SCALE GENOMIC DNA]</scope>
    <source>
        <strain evidence="2">B95-8</strain>
        <tissue evidence="2">Cell line</tissue>
    </source>
</reference>
<feature type="region of interest" description="Disordered" evidence="1">
    <location>
        <begin position="84"/>
        <end position="112"/>
    </location>
</feature>
<proteinExistence type="predicted"/>
<protein>
    <submittedName>
        <fullName evidence="2">Uncharacterized protein</fullName>
    </submittedName>
</protein>
<feature type="non-terminal residue" evidence="2">
    <location>
        <position position="1"/>
    </location>
</feature>
<accession>A0ABQ9VE29</accession>
<name>A0ABQ9VE29_SAGOE</name>
<feature type="compositionally biased region" description="Gly residues" evidence="1">
    <location>
        <begin position="90"/>
        <end position="99"/>
    </location>
</feature>
<evidence type="ECO:0000313" key="3">
    <source>
        <dbReference type="Proteomes" id="UP001266305"/>
    </source>
</evidence>
<dbReference type="EMBL" id="JASSZA010000006">
    <property type="protein sequence ID" value="KAK2107630.1"/>
    <property type="molecule type" value="Genomic_DNA"/>
</dbReference>
<organism evidence="2 3">
    <name type="scientific">Saguinus oedipus</name>
    <name type="common">Cotton-top tamarin</name>
    <name type="synonym">Oedipomidas oedipus</name>
    <dbReference type="NCBI Taxonomy" id="9490"/>
    <lineage>
        <taxon>Eukaryota</taxon>
        <taxon>Metazoa</taxon>
        <taxon>Chordata</taxon>
        <taxon>Craniata</taxon>
        <taxon>Vertebrata</taxon>
        <taxon>Euteleostomi</taxon>
        <taxon>Mammalia</taxon>
        <taxon>Eutheria</taxon>
        <taxon>Euarchontoglires</taxon>
        <taxon>Primates</taxon>
        <taxon>Haplorrhini</taxon>
        <taxon>Platyrrhini</taxon>
        <taxon>Cebidae</taxon>
        <taxon>Callitrichinae</taxon>
        <taxon>Saguinus</taxon>
    </lineage>
</organism>
<comment type="caution">
    <text evidence="2">The sequence shown here is derived from an EMBL/GenBank/DDBJ whole genome shotgun (WGS) entry which is preliminary data.</text>
</comment>
<evidence type="ECO:0000313" key="2">
    <source>
        <dbReference type="EMBL" id="KAK2107630.1"/>
    </source>
</evidence>
<sequence>NNPGGVALRLLRPGGRAARALGGCDWCCLAARRGAERSGAGHVGTREAASFRLRWEARGGRMVKLTAELIEQAAQYTNAVRDRELDLRGESGGAGGQSPGGTAPPYDPRSAACTEGRNLARGWVI</sequence>
<evidence type="ECO:0000256" key="1">
    <source>
        <dbReference type="SAM" id="MobiDB-lite"/>
    </source>
</evidence>
<gene>
    <name evidence="2" type="ORF">P7K49_012795</name>
</gene>
<dbReference type="Proteomes" id="UP001266305">
    <property type="component" value="Unassembled WGS sequence"/>
</dbReference>
<dbReference type="Pfam" id="PF14580">
    <property type="entry name" value="LRR_9"/>
    <property type="match status" value="1"/>
</dbReference>